<dbReference type="InterPro" id="IPR056250">
    <property type="entry name" value="AEP-like"/>
</dbReference>
<sequence>MPKEDLIGASCQDLVKHIVQINPFITRVSFQAFYYEPQSTPERKIYPDIHYKVGRDELLNGELGQLIDGLPPGYDLGILSRVGIIVGPDRHIPMMDFNLAKSPENIVLLKERLAQVTFEKDGFIVESGKSYHYYGAKLLDEADWRQFLARCLLTSFFQGADGPFLQVADCRYIGYRMLDGACCLRLTTNAQRKFLPRVVDIL</sequence>
<reference evidence="1 2" key="1">
    <citation type="journal article" date="2016" name="Nat. Commun.">
        <title>Thousands of microbial genomes shed light on interconnected biogeochemical processes in an aquifer system.</title>
        <authorList>
            <person name="Anantharaman K."/>
            <person name="Brown C.T."/>
            <person name="Hug L.A."/>
            <person name="Sharon I."/>
            <person name="Castelle C.J."/>
            <person name="Probst A.J."/>
            <person name="Thomas B.C."/>
            <person name="Singh A."/>
            <person name="Wilkins M.J."/>
            <person name="Karaoz U."/>
            <person name="Brodie E.L."/>
            <person name="Williams K.H."/>
            <person name="Hubbard S.S."/>
            <person name="Banfield J.F."/>
        </authorList>
    </citation>
    <scope>NUCLEOTIDE SEQUENCE [LARGE SCALE GENOMIC DNA]</scope>
</reference>
<organism evidence="1 2">
    <name type="scientific">Candidatus Daviesbacteria bacterium RIFOXYD1_FULL_41_10</name>
    <dbReference type="NCBI Taxonomy" id="1797801"/>
    <lineage>
        <taxon>Bacteria</taxon>
        <taxon>Candidatus Daviesiibacteriota</taxon>
    </lineage>
</organism>
<gene>
    <name evidence="1" type="ORF">A2617_01860</name>
</gene>
<proteinExistence type="predicted"/>
<name>A0A1F5N0R3_9BACT</name>
<dbReference type="EMBL" id="MFEC01000014">
    <property type="protein sequence ID" value="OGE71249.1"/>
    <property type="molecule type" value="Genomic_DNA"/>
</dbReference>
<dbReference type="Pfam" id="PF24387">
    <property type="entry name" value="AEP-like"/>
    <property type="match status" value="1"/>
</dbReference>
<evidence type="ECO:0000313" key="2">
    <source>
        <dbReference type="Proteomes" id="UP000177135"/>
    </source>
</evidence>
<comment type="caution">
    <text evidence="1">The sequence shown here is derived from an EMBL/GenBank/DDBJ whole genome shotgun (WGS) entry which is preliminary data.</text>
</comment>
<accession>A0A1F5N0R3</accession>
<protein>
    <submittedName>
        <fullName evidence="1">Uncharacterized protein</fullName>
    </submittedName>
</protein>
<dbReference type="AlphaFoldDB" id="A0A1F5N0R3"/>
<evidence type="ECO:0000313" key="1">
    <source>
        <dbReference type="EMBL" id="OGE71249.1"/>
    </source>
</evidence>
<dbReference type="Proteomes" id="UP000177135">
    <property type="component" value="Unassembled WGS sequence"/>
</dbReference>